<keyword evidence="6" id="KW-1185">Reference proteome</keyword>
<keyword evidence="1" id="KW-0479">Metal-binding</keyword>
<feature type="region of interest" description="Disordered" evidence="2">
    <location>
        <begin position="418"/>
        <end position="450"/>
    </location>
</feature>
<proteinExistence type="predicted"/>
<keyword evidence="3" id="KW-1133">Transmembrane helix</keyword>
<evidence type="ECO:0000313" key="6">
    <source>
        <dbReference type="Proteomes" id="UP000600918"/>
    </source>
</evidence>
<organism evidence="5 6">
    <name type="scientific">Vespula pensylvanica</name>
    <name type="common">Western yellow jacket</name>
    <name type="synonym">Wasp</name>
    <dbReference type="NCBI Taxonomy" id="30213"/>
    <lineage>
        <taxon>Eukaryota</taxon>
        <taxon>Metazoa</taxon>
        <taxon>Ecdysozoa</taxon>
        <taxon>Arthropoda</taxon>
        <taxon>Hexapoda</taxon>
        <taxon>Insecta</taxon>
        <taxon>Pterygota</taxon>
        <taxon>Neoptera</taxon>
        <taxon>Endopterygota</taxon>
        <taxon>Hymenoptera</taxon>
        <taxon>Apocrita</taxon>
        <taxon>Aculeata</taxon>
        <taxon>Vespoidea</taxon>
        <taxon>Vespidae</taxon>
        <taxon>Vespinae</taxon>
        <taxon>Vespula</taxon>
    </lineage>
</organism>
<feature type="domain" description="C2H2-type" evidence="4">
    <location>
        <begin position="84"/>
        <end position="112"/>
    </location>
</feature>
<keyword evidence="3" id="KW-0812">Transmembrane</keyword>
<evidence type="ECO:0000256" key="1">
    <source>
        <dbReference type="PROSITE-ProRule" id="PRU00042"/>
    </source>
</evidence>
<gene>
    <name evidence="5" type="ORF">H0235_010505</name>
</gene>
<dbReference type="PROSITE" id="PS50157">
    <property type="entry name" value="ZINC_FINGER_C2H2_2"/>
    <property type="match status" value="1"/>
</dbReference>
<keyword evidence="3" id="KW-0472">Membrane</keyword>
<dbReference type="EMBL" id="JACSDY010000009">
    <property type="protein sequence ID" value="KAF7420208.1"/>
    <property type="molecule type" value="Genomic_DNA"/>
</dbReference>
<comment type="caution">
    <text evidence="5">The sequence shown here is derived from an EMBL/GenBank/DDBJ whole genome shotgun (WGS) entry which is preliminary data.</text>
</comment>
<reference evidence="5" key="1">
    <citation type="journal article" date="2020" name="G3 (Bethesda)">
        <title>High-Quality Assemblies for Three Invasive Social Wasps from the &lt;i&gt;Vespula&lt;/i&gt; Genus.</title>
        <authorList>
            <person name="Harrop T.W.R."/>
            <person name="Guhlin J."/>
            <person name="McLaughlin G.M."/>
            <person name="Permina E."/>
            <person name="Stockwell P."/>
            <person name="Gilligan J."/>
            <person name="Le Lec M.F."/>
            <person name="Gruber M.A.M."/>
            <person name="Quinn O."/>
            <person name="Lovegrove M."/>
            <person name="Duncan E.J."/>
            <person name="Remnant E.J."/>
            <person name="Van Eeckhoven J."/>
            <person name="Graham B."/>
            <person name="Knapp R.A."/>
            <person name="Langford K.W."/>
            <person name="Kronenberg Z."/>
            <person name="Press M.O."/>
            <person name="Eacker S.M."/>
            <person name="Wilson-Rankin E.E."/>
            <person name="Purcell J."/>
            <person name="Lester P.J."/>
            <person name="Dearden P.K."/>
        </authorList>
    </citation>
    <scope>NUCLEOTIDE SEQUENCE</scope>
    <source>
        <strain evidence="5">Volc-1</strain>
    </source>
</reference>
<keyword evidence="1" id="KW-0863">Zinc-finger</keyword>
<sequence length="517" mass="60069">MNEDPTLSSRVLLLSVIPWPGPSVFKISCPRDRASVVRRIVHKRWMPILKKYQVELPLECPFHESRDIFRPQQRAKHQHRPSQWTCGLCGKSFYAEKHLDAHFDNRHKSNVNTAEDAVCLADYCDIMRCDVLGNRDFESSMDDEDDDGGHLNTDIQVWKENTEQRSTSVVPCSRDLARTYRPSSSSSTDKSCALAATKNDLQRSYCRRADADVLKNHRLADSSSYRRNEIAGPENNSDACDNEDDEDDEDDEDNEDDEDAEDDDDEEEEEEEGEEDDEENLVEAALPAVDKRQRRRRMHLRKLKSNCKPEELQKLKLQCEILVRDCIAGLLANLSAREFQEIEGELNRAICWYLSCDRYWEDTKRQQRQTPWYLFATFMALFCTSIYACYYVIWVLFNTADEERLDHTGTLGYNDGSLTSSLHDQSGHGEGRSVDRRKMEGGDDNLSSTNEDMPDHYIYVAYPPELKRRLLERYLLELYTGLLFDYLRAYVQRMYESIDAMLASASFRSCYNRTTRL</sequence>
<protein>
    <recommendedName>
        <fullName evidence="4">C2H2-type domain-containing protein</fullName>
    </recommendedName>
</protein>
<name>A0A834NX54_VESPE</name>
<evidence type="ECO:0000256" key="2">
    <source>
        <dbReference type="SAM" id="MobiDB-lite"/>
    </source>
</evidence>
<evidence type="ECO:0000259" key="4">
    <source>
        <dbReference type="PROSITE" id="PS50157"/>
    </source>
</evidence>
<evidence type="ECO:0000256" key="3">
    <source>
        <dbReference type="SAM" id="Phobius"/>
    </source>
</evidence>
<dbReference type="AlphaFoldDB" id="A0A834NX54"/>
<dbReference type="PANTHER" id="PTHR21385">
    <property type="entry name" value="ZINC FINGER PROTEIN-RELATED"/>
    <property type="match status" value="1"/>
</dbReference>
<feature type="compositionally biased region" description="Acidic residues" evidence="2">
    <location>
        <begin position="240"/>
        <end position="280"/>
    </location>
</feature>
<dbReference type="Proteomes" id="UP000600918">
    <property type="component" value="Unassembled WGS sequence"/>
</dbReference>
<feature type="compositionally biased region" description="Basic and acidic residues" evidence="2">
    <location>
        <begin position="425"/>
        <end position="441"/>
    </location>
</feature>
<accession>A0A834NX54</accession>
<dbReference type="GO" id="GO:0008270">
    <property type="term" value="F:zinc ion binding"/>
    <property type="evidence" value="ECO:0007669"/>
    <property type="project" value="UniProtKB-KW"/>
</dbReference>
<dbReference type="PROSITE" id="PS00028">
    <property type="entry name" value="ZINC_FINGER_C2H2_1"/>
    <property type="match status" value="1"/>
</dbReference>
<feature type="transmembrane region" description="Helical" evidence="3">
    <location>
        <begin position="372"/>
        <end position="397"/>
    </location>
</feature>
<feature type="region of interest" description="Disordered" evidence="2">
    <location>
        <begin position="224"/>
        <end position="280"/>
    </location>
</feature>
<dbReference type="InterPro" id="IPR013087">
    <property type="entry name" value="Znf_C2H2_type"/>
</dbReference>
<dbReference type="PANTHER" id="PTHR21385:SF0">
    <property type="entry name" value="RE51073P"/>
    <property type="match status" value="1"/>
</dbReference>
<keyword evidence="1" id="KW-0862">Zinc</keyword>
<evidence type="ECO:0000313" key="5">
    <source>
        <dbReference type="EMBL" id="KAF7420208.1"/>
    </source>
</evidence>